<keyword evidence="7 16" id="KW-0436">Ligase</keyword>
<feature type="binding site" evidence="16">
    <location>
        <position position="160"/>
    </location>
    <ligand>
        <name>Zn(2+)</name>
        <dbReference type="ChEBI" id="CHEBI:29105"/>
    </ligand>
</feature>
<dbReference type="InterPro" id="IPR015413">
    <property type="entry name" value="Methionyl/Leucyl_tRNA_Synth"/>
</dbReference>
<dbReference type="SUPFAM" id="SSF52374">
    <property type="entry name" value="Nucleotidylyl transferase"/>
    <property type="match status" value="1"/>
</dbReference>
<dbReference type="SUPFAM" id="SSF47323">
    <property type="entry name" value="Anticodon-binding domain of a subclass of class I aminoacyl-tRNA synthetases"/>
    <property type="match status" value="1"/>
</dbReference>
<keyword evidence="11 16" id="KW-0067">ATP-binding</keyword>
<evidence type="ECO:0000313" key="20">
    <source>
        <dbReference type="Proteomes" id="UP000075531"/>
    </source>
</evidence>
<dbReference type="EC" id="6.1.1.10" evidence="16"/>
<dbReference type="Pfam" id="PF01588">
    <property type="entry name" value="tRNA_bind"/>
    <property type="match status" value="1"/>
</dbReference>
<comment type="subunit">
    <text evidence="4 16">Homodimer.</text>
</comment>
<name>A0A151B6C0_9CLOT</name>
<dbReference type="GO" id="GO:0046872">
    <property type="term" value="F:metal ion binding"/>
    <property type="evidence" value="ECO:0007669"/>
    <property type="project" value="UniProtKB-KW"/>
</dbReference>
<comment type="caution">
    <text evidence="19">The sequence shown here is derived from an EMBL/GenBank/DDBJ whole genome shotgun (WGS) entry which is preliminary data.</text>
</comment>
<dbReference type="GO" id="GO:0004825">
    <property type="term" value="F:methionine-tRNA ligase activity"/>
    <property type="evidence" value="ECO:0007669"/>
    <property type="project" value="UniProtKB-UniRule"/>
</dbReference>
<keyword evidence="14 16" id="KW-0030">Aminoacyl-tRNA synthetase</keyword>
<dbReference type="AlphaFoldDB" id="A0A151B6C0"/>
<dbReference type="GO" id="GO:0005737">
    <property type="term" value="C:cytoplasm"/>
    <property type="evidence" value="ECO:0007669"/>
    <property type="project" value="UniProtKB-SubCell"/>
</dbReference>
<dbReference type="Gene3D" id="1.10.730.10">
    <property type="entry name" value="Isoleucyl-tRNA Synthetase, Domain 1"/>
    <property type="match status" value="1"/>
</dbReference>
<dbReference type="Gene3D" id="2.170.220.10">
    <property type="match status" value="1"/>
</dbReference>
<dbReference type="NCBIfam" id="NF008900">
    <property type="entry name" value="PRK12267.1"/>
    <property type="match status" value="1"/>
</dbReference>
<evidence type="ECO:0000256" key="15">
    <source>
        <dbReference type="ARBA" id="ARBA00047364"/>
    </source>
</evidence>
<keyword evidence="13 16" id="KW-0648">Protein biosynthesis</keyword>
<evidence type="ECO:0000256" key="9">
    <source>
        <dbReference type="ARBA" id="ARBA00022741"/>
    </source>
</evidence>
<feature type="domain" description="TRNA-binding" evidence="18">
    <location>
        <begin position="581"/>
        <end position="683"/>
    </location>
</feature>
<evidence type="ECO:0000256" key="5">
    <source>
        <dbReference type="ARBA" id="ARBA00022490"/>
    </source>
</evidence>
<dbReference type="InterPro" id="IPR002547">
    <property type="entry name" value="tRNA-bd_dom"/>
</dbReference>
<dbReference type="FunFam" id="2.170.220.10:FF:000002">
    <property type="entry name" value="Methionine--tRNA ligase"/>
    <property type="match status" value="1"/>
</dbReference>
<evidence type="ECO:0000256" key="17">
    <source>
        <dbReference type="SAM" id="Coils"/>
    </source>
</evidence>
<evidence type="ECO:0000259" key="18">
    <source>
        <dbReference type="PROSITE" id="PS50886"/>
    </source>
</evidence>
<evidence type="ECO:0000256" key="8">
    <source>
        <dbReference type="ARBA" id="ARBA00022723"/>
    </source>
</evidence>
<dbReference type="Gene3D" id="2.40.50.140">
    <property type="entry name" value="Nucleic acid-binding proteins"/>
    <property type="match status" value="1"/>
</dbReference>
<dbReference type="FunFam" id="1.10.730.10:FF:000026">
    <property type="entry name" value="Methionine--tRNA ligase"/>
    <property type="match status" value="1"/>
</dbReference>
<keyword evidence="10 16" id="KW-0862">Zinc</keyword>
<feature type="short sequence motif" description="'HIGH' region" evidence="16">
    <location>
        <begin position="45"/>
        <end position="55"/>
    </location>
</feature>
<dbReference type="PANTHER" id="PTHR43326">
    <property type="entry name" value="METHIONYL-TRNA SYNTHETASE"/>
    <property type="match status" value="1"/>
</dbReference>
<dbReference type="CDD" id="cd00814">
    <property type="entry name" value="MetRS_core"/>
    <property type="match status" value="1"/>
</dbReference>
<evidence type="ECO:0000256" key="10">
    <source>
        <dbReference type="ARBA" id="ARBA00022833"/>
    </source>
</evidence>
<feature type="binding site" evidence="16">
    <location>
        <position position="163"/>
    </location>
    <ligand>
        <name>Zn(2+)</name>
        <dbReference type="ChEBI" id="CHEBI:29105"/>
    </ligand>
</feature>
<dbReference type="SUPFAM" id="SSF50249">
    <property type="entry name" value="Nucleic acid-binding proteins"/>
    <property type="match status" value="1"/>
</dbReference>
<evidence type="ECO:0000256" key="3">
    <source>
        <dbReference type="ARBA" id="ARBA00006590"/>
    </source>
</evidence>
<organism evidence="19 20">
    <name type="scientific">Clostridium tepidiprofundi DSM 19306</name>
    <dbReference type="NCBI Taxonomy" id="1121338"/>
    <lineage>
        <taxon>Bacteria</taxon>
        <taxon>Bacillati</taxon>
        <taxon>Bacillota</taxon>
        <taxon>Clostridia</taxon>
        <taxon>Eubacteriales</taxon>
        <taxon>Clostridiaceae</taxon>
        <taxon>Clostridium</taxon>
    </lineage>
</organism>
<evidence type="ECO:0000256" key="13">
    <source>
        <dbReference type="ARBA" id="ARBA00022917"/>
    </source>
</evidence>
<proteinExistence type="inferred from homology"/>
<reference evidence="19 20" key="1">
    <citation type="submission" date="2016-02" db="EMBL/GenBank/DDBJ databases">
        <title>Genome sequence of Clostridium tepidiprofundi DSM 19306.</title>
        <authorList>
            <person name="Poehlein A."/>
            <person name="Daniel R."/>
        </authorList>
    </citation>
    <scope>NUCLEOTIDE SEQUENCE [LARGE SCALE GENOMIC DNA]</scope>
    <source>
        <strain evidence="19 20">DSM 19306</strain>
    </source>
</reference>
<dbReference type="InterPro" id="IPR004495">
    <property type="entry name" value="Met-tRNA-synth_bsu_C"/>
</dbReference>
<dbReference type="InterPro" id="IPR001412">
    <property type="entry name" value="aa-tRNA-synth_I_CS"/>
</dbReference>
<keyword evidence="20" id="KW-1185">Reference proteome</keyword>
<evidence type="ECO:0000256" key="6">
    <source>
        <dbReference type="ARBA" id="ARBA00022555"/>
    </source>
</evidence>
<evidence type="ECO:0000256" key="2">
    <source>
        <dbReference type="ARBA" id="ARBA00004496"/>
    </source>
</evidence>
<dbReference type="CDD" id="cd07957">
    <property type="entry name" value="Anticodon_Ia_Met"/>
    <property type="match status" value="1"/>
</dbReference>
<dbReference type="Pfam" id="PF19303">
    <property type="entry name" value="Anticodon_3"/>
    <property type="match status" value="1"/>
</dbReference>
<dbReference type="InterPro" id="IPR009080">
    <property type="entry name" value="tRNAsynth_Ia_anticodon-bd"/>
</dbReference>
<dbReference type="STRING" id="1121338.CLTEP_06150"/>
<evidence type="ECO:0000256" key="14">
    <source>
        <dbReference type="ARBA" id="ARBA00023146"/>
    </source>
</evidence>
<comment type="cofactor">
    <cofactor evidence="16">
        <name>Zn(2+)</name>
        <dbReference type="ChEBI" id="CHEBI:29105"/>
    </cofactor>
    <text evidence="16">Binds 1 zinc ion per subunit.</text>
</comment>
<dbReference type="Proteomes" id="UP000075531">
    <property type="component" value="Unassembled WGS sequence"/>
</dbReference>
<protein>
    <recommendedName>
        <fullName evidence="16">Methionine--tRNA ligase</fullName>
        <ecNumber evidence="16">6.1.1.10</ecNumber>
    </recommendedName>
    <alternativeName>
        <fullName evidence="16">Methionyl-tRNA synthetase</fullName>
        <shortName evidence="16">MetRS</shortName>
    </alternativeName>
</protein>
<comment type="similarity">
    <text evidence="3 16">Belongs to the class-I aminoacyl-tRNA synthetase family. MetG type 2A subfamily.</text>
</comment>
<dbReference type="InterPro" id="IPR012340">
    <property type="entry name" value="NA-bd_OB-fold"/>
</dbReference>
<dbReference type="Pfam" id="PF09334">
    <property type="entry name" value="tRNA-synt_1g"/>
    <property type="match status" value="1"/>
</dbReference>
<comment type="subcellular location">
    <subcellularLocation>
        <location evidence="2 16">Cytoplasm</location>
    </subcellularLocation>
</comment>
<dbReference type="PRINTS" id="PR01041">
    <property type="entry name" value="TRNASYNTHMET"/>
</dbReference>
<dbReference type="NCBIfam" id="TIGR00398">
    <property type="entry name" value="metG"/>
    <property type="match status" value="1"/>
</dbReference>
<evidence type="ECO:0000256" key="11">
    <source>
        <dbReference type="ARBA" id="ARBA00022840"/>
    </source>
</evidence>
<evidence type="ECO:0000256" key="16">
    <source>
        <dbReference type="HAMAP-Rule" id="MF_01228"/>
    </source>
</evidence>
<dbReference type="CDD" id="cd02800">
    <property type="entry name" value="tRNA_bind_EcMetRS_like"/>
    <property type="match status" value="1"/>
</dbReference>
<dbReference type="NCBIfam" id="TIGR00399">
    <property type="entry name" value="metG_C_term"/>
    <property type="match status" value="1"/>
</dbReference>
<evidence type="ECO:0000256" key="1">
    <source>
        <dbReference type="ARBA" id="ARBA00003314"/>
    </source>
</evidence>
<dbReference type="InterPro" id="IPR032678">
    <property type="entry name" value="tRNA-synt_1_cat_dom"/>
</dbReference>
<feature type="coiled-coil region" evidence="17">
    <location>
        <begin position="538"/>
        <end position="569"/>
    </location>
</feature>
<feature type="short sequence motif" description="'KMSKS' region" evidence="16">
    <location>
        <begin position="330"/>
        <end position="334"/>
    </location>
</feature>
<dbReference type="GO" id="GO:0005524">
    <property type="term" value="F:ATP binding"/>
    <property type="evidence" value="ECO:0007669"/>
    <property type="project" value="UniProtKB-UniRule"/>
</dbReference>
<keyword evidence="17" id="KW-0175">Coiled coil</keyword>
<dbReference type="FunFam" id="2.40.50.140:FF:000042">
    <property type="entry name" value="Methionine--tRNA ligase"/>
    <property type="match status" value="1"/>
</dbReference>
<dbReference type="PATRIC" id="fig|1121338.3.peg.622"/>
<dbReference type="PANTHER" id="PTHR43326:SF1">
    <property type="entry name" value="METHIONINE--TRNA LIGASE, MITOCHONDRIAL"/>
    <property type="match status" value="1"/>
</dbReference>
<keyword evidence="12 16" id="KW-0694">RNA-binding</keyword>
<dbReference type="GO" id="GO:0000049">
    <property type="term" value="F:tRNA binding"/>
    <property type="evidence" value="ECO:0007669"/>
    <property type="project" value="UniProtKB-UniRule"/>
</dbReference>
<dbReference type="PROSITE" id="PS50886">
    <property type="entry name" value="TRBD"/>
    <property type="match status" value="1"/>
</dbReference>
<keyword evidence="9 16" id="KW-0547">Nucleotide-binding</keyword>
<sequence>MFLVYKLTFANIKVLNFISVKFESIKRKEGILMNKKPYYITTPIYYPSAKLHIGNTYTTVAADAVARFKRLTGYDVMFLTGSDEHGQKIQRIAEEKGVTPKQYVDEIVAGIKELWKLMNISYDKFIRTTDNYHEESVKKIFKKLYDKGDIYKGEYEGWYCTPCESFFTESQLVDGKCPDCGRPVEKAKEEAYFFKMSKYADRLIEYIETHPDFIQPETRKNEMLNNFLRPGLQDLCVSRTSFNWGIPVEFDTDHVVYVWIDALSNYITALGYLNDEPALMEKYWPADVHLIGKDILRFHTIYWPIMLMALELPLPKQVFGHGWLMLEGGKMSKSKGNIVDPEVLVEHFGVDAVRYYLLHEIPFGSDGIFSNEIFIKKTNSDLANDLGNLLSRTVTMISKYFGGEMPAPNVKEAVDDELIKLALETPSKVEKEIDDLKIPYALDHIWTLIRRTNKYIDETEPWILGKDESKKDRLSTVLYNLSESLRFISVLVSPFLPETSEKINEQLNIDLTSWDSLVSFDGTKAGTKVEKKGVIFPRIDVEKKLAEFEKIAEEQRKAAAAANDEEKQEMIPIKDEITIDDFDKIDLRVVTVLECEPIKKAKKLLKLKVDLGGEIRQVVSGIAQHYKPEDLIGKQVILVANLKPVKLRGELSQGMILAAYTNDDSKLVLAGIQGKLPNGSQVG</sequence>
<dbReference type="Gene3D" id="3.40.50.620">
    <property type="entry name" value="HUPs"/>
    <property type="match status" value="1"/>
</dbReference>
<dbReference type="InterPro" id="IPR041872">
    <property type="entry name" value="Anticodon_Met"/>
</dbReference>
<dbReference type="InterPro" id="IPR023457">
    <property type="entry name" value="Met-tRNA_synth_2"/>
</dbReference>
<evidence type="ECO:0000256" key="12">
    <source>
        <dbReference type="ARBA" id="ARBA00022884"/>
    </source>
</evidence>
<comment type="caution">
    <text evidence="16">Lacks conserved residue(s) required for the propagation of feature annotation.</text>
</comment>
<dbReference type="HAMAP" id="MF_01228">
    <property type="entry name" value="Met_tRNA_synth_type2"/>
    <property type="match status" value="1"/>
</dbReference>
<dbReference type="GO" id="GO:0006431">
    <property type="term" value="P:methionyl-tRNA aminoacylation"/>
    <property type="evidence" value="ECO:0007669"/>
    <property type="project" value="UniProtKB-UniRule"/>
</dbReference>
<keyword evidence="6 16" id="KW-0820">tRNA-binding</keyword>
<evidence type="ECO:0000256" key="4">
    <source>
        <dbReference type="ARBA" id="ARBA00011738"/>
    </source>
</evidence>
<dbReference type="InterPro" id="IPR033911">
    <property type="entry name" value="MetRS_core"/>
</dbReference>
<feature type="binding site" evidence="16">
    <location>
        <position position="180"/>
    </location>
    <ligand>
        <name>Zn(2+)</name>
        <dbReference type="ChEBI" id="CHEBI:29105"/>
    </ligand>
</feature>
<dbReference type="InterPro" id="IPR014758">
    <property type="entry name" value="Met-tRNA_synth"/>
</dbReference>
<comment type="function">
    <text evidence="1 16">Is required not only for elongation of protein synthesis but also for the initiation of all mRNA translation through initiator tRNA(fMet) aminoacylation.</text>
</comment>
<dbReference type="EMBL" id="LTBA01000003">
    <property type="protein sequence ID" value="KYH35439.1"/>
    <property type="molecule type" value="Genomic_DNA"/>
</dbReference>
<keyword evidence="8 16" id="KW-0479">Metal-binding</keyword>
<comment type="catalytic activity">
    <reaction evidence="15 16">
        <text>tRNA(Met) + L-methionine + ATP = L-methionyl-tRNA(Met) + AMP + diphosphate</text>
        <dbReference type="Rhea" id="RHEA:13481"/>
        <dbReference type="Rhea" id="RHEA-COMP:9667"/>
        <dbReference type="Rhea" id="RHEA-COMP:9698"/>
        <dbReference type="ChEBI" id="CHEBI:30616"/>
        <dbReference type="ChEBI" id="CHEBI:33019"/>
        <dbReference type="ChEBI" id="CHEBI:57844"/>
        <dbReference type="ChEBI" id="CHEBI:78442"/>
        <dbReference type="ChEBI" id="CHEBI:78530"/>
        <dbReference type="ChEBI" id="CHEBI:456215"/>
        <dbReference type="EC" id="6.1.1.10"/>
    </reaction>
</comment>
<keyword evidence="5 16" id="KW-0963">Cytoplasm</keyword>
<evidence type="ECO:0000313" key="19">
    <source>
        <dbReference type="EMBL" id="KYH35439.1"/>
    </source>
</evidence>
<accession>A0A151B6C0</accession>
<dbReference type="InterPro" id="IPR014729">
    <property type="entry name" value="Rossmann-like_a/b/a_fold"/>
</dbReference>
<dbReference type="PROSITE" id="PS00178">
    <property type="entry name" value="AA_TRNA_LIGASE_I"/>
    <property type="match status" value="1"/>
</dbReference>
<feature type="binding site" evidence="16">
    <location>
        <position position="177"/>
    </location>
    <ligand>
        <name>Zn(2+)</name>
        <dbReference type="ChEBI" id="CHEBI:29105"/>
    </ligand>
</feature>
<dbReference type="Pfam" id="PF01406">
    <property type="entry name" value="tRNA-synt_1e"/>
    <property type="match status" value="1"/>
</dbReference>
<evidence type="ECO:0000256" key="7">
    <source>
        <dbReference type="ARBA" id="ARBA00022598"/>
    </source>
</evidence>
<gene>
    <name evidence="16 19" type="primary">metG</name>
    <name evidence="19" type="ORF">CLTEP_06150</name>
</gene>